<dbReference type="AlphaFoldDB" id="A0AAF0XL14"/>
<organism evidence="1 2">
    <name type="scientific">Daucus carota subsp. sativus</name>
    <name type="common">Carrot</name>
    <dbReference type="NCBI Taxonomy" id="79200"/>
    <lineage>
        <taxon>Eukaryota</taxon>
        <taxon>Viridiplantae</taxon>
        <taxon>Streptophyta</taxon>
        <taxon>Embryophyta</taxon>
        <taxon>Tracheophyta</taxon>
        <taxon>Spermatophyta</taxon>
        <taxon>Magnoliopsida</taxon>
        <taxon>eudicotyledons</taxon>
        <taxon>Gunneridae</taxon>
        <taxon>Pentapetalae</taxon>
        <taxon>asterids</taxon>
        <taxon>campanulids</taxon>
        <taxon>Apiales</taxon>
        <taxon>Apiaceae</taxon>
        <taxon>Apioideae</taxon>
        <taxon>Scandiceae</taxon>
        <taxon>Daucinae</taxon>
        <taxon>Daucus</taxon>
        <taxon>Daucus sect. Daucus</taxon>
    </lineage>
</organism>
<accession>A0AAF0XL14</accession>
<dbReference type="Proteomes" id="UP000077755">
    <property type="component" value="Chromosome 7"/>
</dbReference>
<gene>
    <name evidence="1" type="ORF">DCAR_0729449</name>
</gene>
<dbReference type="SUPFAM" id="SSF50249">
    <property type="entry name" value="Nucleic acid-binding proteins"/>
    <property type="match status" value="1"/>
</dbReference>
<proteinExistence type="predicted"/>
<evidence type="ECO:0000313" key="2">
    <source>
        <dbReference type="Proteomes" id="UP000077755"/>
    </source>
</evidence>
<sequence>MTAKKNYYFMPEGALVPNLNFGFHEEVIRVRIIRVWDDASYRAPDEMATYFILLDEEDKQSLALTQSPTKTPSLDQMDEGMIYYISNFKVVAGPPKWKPIDTEKALLFGQRTKVRACYNACSIARYKFEFCPLPTISTHLEKDSALIDVSGIICNVGDINHNAYDIQKLYIQLMDESGEIVTISLLGPKLTLQFDYNFNIYRKRNVVLAISSLMVKRGKGRSSICFRSLRIYLNLQEMQDPNKWVRPKLFRKQAFFCKVTIVDILLHEKWDFRPICMHESPSEKVYRCGGCNVSFVPINKRSRTVILVADSTTNARLVLKAHDLEQITGLTMLELITDCSANHMAKHGATFHNRISRIKDALCTFEVEAPVYSGTNSTDEIIITAIVEAEKLVGKRKPSHCLALSDEKRQRMGRPHDTF</sequence>
<evidence type="ECO:0000313" key="1">
    <source>
        <dbReference type="EMBL" id="WOH09988.1"/>
    </source>
</evidence>
<dbReference type="PANTHER" id="PTHR47165:SF4">
    <property type="entry name" value="OS03G0429900 PROTEIN"/>
    <property type="match status" value="1"/>
</dbReference>
<dbReference type="InterPro" id="IPR012340">
    <property type="entry name" value="NA-bd_OB-fold"/>
</dbReference>
<evidence type="ECO:0008006" key="3">
    <source>
        <dbReference type="Google" id="ProtNLM"/>
    </source>
</evidence>
<reference evidence="1" key="2">
    <citation type="submission" date="2022-03" db="EMBL/GenBank/DDBJ databases">
        <title>Draft title - Genomic analysis of global carrot germplasm unveils the trajectory of domestication and the origin of high carotenoid orange carrot.</title>
        <authorList>
            <person name="Iorizzo M."/>
            <person name="Ellison S."/>
            <person name="Senalik D."/>
            <person name="Macko-Podgorni A."/>
            <person name="Grzebelus D."/>
            <person name="Bostan H."/>
            <person name="Rolling W."/>
            <person name="Curaba J."/>
            <person name="Simon P."/>
        </authorList>
    </citation>
    <scope>NUCLEOTIDE SEQUENCE</scope>
    <source>
        <tissue evidence="1">Leaf</tissue>
    </source>
</reference>
<name>A0AAF0XL14_DAUCS</name>
<reference evidence="1" key="1">
    <citation type="journal article" date="2016" name="Nat. Genet.">
        <title>A high-quality carrot genome assembly provides new insights into carotenoid accumulation and asterid genome evolution.</title>
        <authorList>
            <person name="Iorizzo M."/>
            <person name="Ellison S."/>
            <person name="Senalik D."/>
            <person name="Zeng P."/>
            <person name="Satapoomin P."/>
            <person name="Huang J."/>
            <person name="Bowman M."/>
            <person name="Iovene M."/>
            <person name="Sanseverino W."/>
            <person name="Cavagnaro P."/>
            <person name="Yildiz M."/>
            <person name="Macko-Podgorni A."/>
            <person name="Moranska E."/>
            <person name="Grzebelus E."/>
            <person name="Grzebelus D."/>
            <person name="Ashrafi H."/>
            <person name="Zheng Z."/>
            <person name="Cheng S."/>
            <person name="Spooner D."/>
            <person name="Van Deynze A."/>
            <person name="Simon P."/>
        </authorList>
    </citation>
    <scope>NUCLEOTIDE SEQUENCE</scope>
    <source>
        <tissue evidence="1">Leaf</tissue>
    </source>
</reference>
<protein>
    <recommendedName>
        <fullName evidence="3">DUF223 domain-containing protein</fullName>
    </recommendedName>
</protein>
<dbReference type="EMBL" id="CP093349">
    <property type="protein sequence ID" value="WOH09988.1"/>
    <property type="molecule type" value="Genomic_DNA"/>
</dbReference>
<keyword evidence="2" id="KW-1185">Reference proteome</keyword>
<dbReference type="PANTHER" id="PTHR47165">
    <property type="entry name" value="OS03G0429900 PROTEIN"/>
    <property type="match status" value="1"/>
</dbReference>
<dbReference type="Gene3D" id="2.40.50.140">
    <property type="entry name" value="Nucleic acid-binding proteins"/>
    <property type="match status" value="2"/>
</dbReference>